<dbReference type="Proteomes" id="UP000048908">
    <property type="component" value="Unassembled WGS sequence"/>
</dbReference>
<protein>
    <submittedName>
        <fullName evidence="2">Uncharacterized protein</fullName>
    </submittedName>
</protein>
<sequence>MGTTETGYENANGQKVLGPSDLTSNHHNQRLFEMSCTHCGCGYNANGCDIHIRRCPSCQNGKPSSEAL</sequence>
<organism evidence="2 3">
    <name type="scientific">Jannaschia rubra</name>
    <dbReference type="NCBI Taxonomy" id="282197"/>
    <lineage>
        <taxon>Bacteria</taxon>
        <taxon>Pseudomonadati</taxon>
        <taxon>Pseudomonadota</taxon>
        <taxon>Alphaproteobacteria</taxon>
        <taxon>Rhodobacterales</taxon>
        <taxon>Roseobacteraceae</taxon>
        <taxon>Jannaschia</taxon>
    </lineage>
</organism>
<gene>
    <name evidence="2" type="ORF">JAN5088_02367</name>
</gene>
<dbReference type="EMBL" id="CXPG01000020">
    <property type="protein sequence ID" value="CTQ33585.1"/>
    <property type="molecule type" value="Genomic_DNA"/>
</dbReference>
<reference evidence="2 3" key="1">
    <citation type="submission" date="2015-07" db="EMBL/GenBank/DDBJ databases">
        <authorList>
            <person name="Noorani M."/>
        </authorList>
    </citation>
    <scope>NUCLEOTIDE SEQUENCE [LARGE SCALE GENOMIC DNA]</scope>
    <source>
        <strain evidence="2 3">CECT 5088</strain>
    </source>
</reference>
<feature type="compositionally biased region" description="Polar residues" evidence="1">
    <location>
        <begin position="1"/>
        <end position="13"/>
    </location>
</feature>
<name>A0A0M6XTS6_9RHOB</name>
<evidence type="ECO:0000313" key="3">
    <source>
        <dbReference type="Proteomes" id="UP000048908"/>
    </source>
</evidence>
<accession>A0A0M6XTS6</accession>
<evidence type="ECO:0000313" key="2">
    <source>
        <dbReference type="EMBL" id="CTQ33585.1"/>
    </source>
</evidence>
<dbReference type="STRING" id="282197.SAMN04488517_102414"/>
<keyword evidence="3" id="KW-1185">Reference proteome</keyword>
<proteinExistence type="predicted"/>
<dbReference type="AlphaFoldDB" id="A0A0M6XTS6"/>
<feature type="region of interest" description="Disordered" evidence="1">
    <location>
        <begin position="1"/>
        <end position="24"/>
    </location>
</feature>
<evidence type="ECO:0000256" key="1">
    <source>
        <dbReference type="SAM" id="MobiDB-lite"/>
    </source>
</evidence>